<evidence type="ECO:0000313" key="1">
    <source>
        <dbReference type="EMBL" id="QQU00573.1"/>
    </source>
</evidence>
<dbReference type="RefSeq" id="WP_002990136.1">
    <property type="nucleotide sequence ID" value="NZ_CP068108.1"/>
</dbReference>
<sequence length="737" mass="84742">MKANKIQVAIRNQAIYVDKTQQTQSYNPQVFELVENIRKLGFGLSEELLAVLKTVESSYYQVIYQTLQKILGTKHNWTPLIKDWIEPTNRVKRNAYLTFIMSWFATKKDGVVLACGHSIPKHTFPLERYNGCPLCGIPFEFEQLALQGAGSKIKVLNLWQEEEIEAYFTSLLQAKTALDVTQIDSLQLLLDTCELPTGTIAMRETKMIVIDHLITREEVDHAGRFFQSPTDILRYLWYKKTGFLQLVKPKTIITREGSNHKNLRYSLGTQRETEHKVKNELKLKYSRKDSIKVAIWLNTMALDVEEMCENMHPKREMWVRFIRALRLTEYSKRKGFEKLAELIDTFYNQRYTVTAGRIEYYRLKEMDAEQTFVLLKQRPGLFARSLFSNMLFFGGEVTLNHFEEVVHQVPLRLLLTLQMYAEIYFDPTANRVVKPLGGVSKIIPVNQLVKVFDQVYLDSMIEQVTRFTMAELTRRYAAEKTTAKTMFIDPVLFHIPLSIGDRSDTVQDLPVAIMGTKFPLEEKQIRLFMQWGAGLEAQHLDMDLSCHIAYENTVRLCSYFNLTTTGCKHSGDIQFIPNRIGTAEYINIDVETLQKAGAKYVTFTCNAYSNGAITPNLVVGWMDSKNPMKVTKRTGVAYDPSAVIHQVRIVNKLNKGLVFGVLDVQKEEIIWLELAFGGQNIKTLDADTVMTLLNKLKAKMKIGDLLQIKAQAQEMEIVDSKDKADEVYDEGWRWNGN</sequence>
<dbReference type="GeneID" id="93526412"/>
<name>A0A9Q7E998_MYROD</name>
<accession>A0A9Q7E998</accession>
<dbReference type="EMBL" id="CP068108">
    <property type="protein sequence ID" value="QQU00573.1"/>
    <property type="molecule type" value="Genomic_DNA"/>
</dbReference>
<protein>
    <recommendedName>
        <fullName evidence="3">Prokaryotic RING finger family 4</fullName>
    </recommendedName>
</protein>
<gene>
    <name evidence="1" type="ORF">I6I88_02040</name>
</gene>
<dbReference type="AlphaFoldDB" id="A0A9Q7E998"/>
<dbReference type="Proteomes" id="UP000596202">
    <property type="component" value="Chromosome"/>
</dbReference>
<dbReference type="OrthoDB" id="1056332at2"/>
<evidence type="ECO:0008006" key="3">
    <source>
        <dbReference type="Google" id="ProtNLM"/>
    </source>
</evidence>
<proteinExistence type="predicted"/>
<reference evidence="1 2" key="1">
    <citation type="submission" date="2021-01" db="EMBL/GenBank/DDBJ databases">
        <title>FDA dAtabase for Regulatory Grade micrObial Sequences (FDA-ARGOS): Supporting development and validation of Infectious Disease Dx tests.</title>
        <authorList>
            <person name="Sproer C."/>
            <person name="Gronow S."/>
            <person name="Severitt S."/>
            <person name="Schroder I."/>
            <person name="Tallon L."/>
            <person name="Sadzewicz L."/>
            <person name="Zhao X."/>
            <person name="Boylan J."/>
            <person name="Ott S."/>
            <person name="Bowen H."/>
            <person name="Vavikolanu K."/>
            <person name="Mehta A."/>
            <person name="Aluvathingal J."/>
            <person name="Nadendla S."/>
            <person name="Lowell S."/>
            <person name="Myers T."/>
            <person name="Yan Y."/>
            <person name="Sichtig H."/>
        </authorList>
    </citation>
    <scope>NUCLEOTIDE SEQUENCE [LARGE SCALE GENOMIC DNA]</scope>
    <source>
        <strain evidence="1 2">FDAARGOS_1131</strain>
    </source>
</reference>
<evidence type="ECO:0000313" key="2">
    <source>
        <dbReference type="Proteomes" id="UP000596202"/>
    </source>
</evidence>
<organism evidence="1 2">
    <name type="scientific">Myroides odoratus</name>
    <name type="common">Flavobacterium odoratum</name>
    <dbReference type="NCBI Taxonomy" id="256"/>
    <lineage>
        <taxon>Bacteria</taxon>
        <taxon>Pseudomonadati</taxon>
        <taxon>Bacteroidota</taxon>
        <taxon>Flavobacteriia</taxon>
        <taxon>Flavobacteriales</taxon>
        <taxon>Flavobacteriaceae</taxon>
        <taxon>Myroides</taxon>
    </lineage>
</organism>